<proteinExistence type="predicted"/>
<dbReference type="PANTHER" id="PTHR34427:SF5">
    <property type="entry name" value="DUF4283 DOMAIN-CONTAINING PROTEIN"/>
    <property type="match status" value="1"/>
</dbReference>
<accession>A0AAN9EFZ7</accession>
<dbReference type="EMBL" id="JAYWIO010000006">
    <property type="protein sequence ID" value="KAK7256772.1"/>
    <property type="molecule type" value="Genomic_DNA"/>
</dbReference>
<gene>
    <name evidence="1" type="ORF">RIF29_30241</name>
</gene>
<dbReference type="AlphaFoldDB" id="A0AAN9EFZ7"/>
<comment type="caution">
    <text evidence="1">The sequence shown here is derived from an EMBL/GenBank/DDBJ whole genome shotgun (WGS) entry which is preliminary data.</text>
</comment>
<protein>
    <recommendedName>
        <fullName evidence="3">DUF4283 domain-containing protein</fullName>
    </recommendedName>
</protein>
<evidence type="ECO:0000313" key="1">
    <source>
        <dbReference type="EMBL" id="KAK7256772.1"/>
    </source>
</evidence>
<dbReference type="PANTHER" id="PTHR34427">
    <property type="entry name" value="DUF4283 DOMAIN PROTEIN"/>
    <property type="match status" value="1"/>
</dbReference>
<organism evidence="1 2">
    <name type="scientific">Crotalaria pallida</name>
    <name type="common">Smooth rattlebox</name>
    <name type="synonym">Crotalaria striata</name>
    <dbReference type="NCBI Taxonomy" id="3830"/>
    <lineage>
        <taxon>Eukaryota</taxon>
        <taxon>Viridiplantae</taxon>
        <taxon>Streptophyta</taxon>
        <taxon>Embryophyta</taxon>
        <taxon>Tracheophyta</taxon>
        <taxon>Spermatophyta</taxon>
        <taxon>Magnoliopsida</taxon>
        <taxon>eudicotyledons</taxon>
        <taxon>Gunneridae</taxon>
        <taxon>Pentapetalae</taxon>
        <taxon>rosids</taxon>
        <taxon>fabids</taxon>
        <taxon>Fabales</taxon>
        <taxon>Fabaceae</taxon>
        <taxon>Papilionoideae</taxon>
        <taxon>50 kb inversion clade</taxon>
        <taxon>genistoids sensu lato</taxon>
        <taxon>core genistoids</taxon>
        <taxon>Crotalarieae</taxon>
        <taxon>Crotalaria</taxon>
    </lineage>
</organism>
<evidence type="ECO:0000313" key="2">
    <source>
        <dbReference type="Proteomes" id="UP001372338"/>
    </source>
</evidence>
<evidence type="ECO:0008006" key="3">
    <source>
        <dbReference type="Google" id="ProtNLM"/>
    </source>
</evidence>
<name>A0AAN9EFZ7_CROPI</name>
<dbReference type="Proteomes" id="UP001372338">
    <property type="component" value="Unassembled WGS sequence"/>
</dbReference>
<sequence length="220" mass="24919">MDLRGTGYGLHNNVLHHLPEILVEKPIFKEVGCHSISSVSLGGLHVLIKVACDEGFGKLRDKYALTFDQFFQQIVPWTPYFSLVEHQHQVWVRCTGLPLHAWGINISKTLSMRIGTFVAMIVDSSMQTWLEFARVLISTSSLAVVDSMVIPIKVNELNSTVRLVEELTDDYGDFMSLTQEEEDIQNVAMKDVNSIYDNSKYEDDSILGSIVWVLIVMIKR</sequence>
<reference evidence="1 2" key="1">
    <citation type="submission" date="2024-01" db="EMBL/GenBank/DDBJ databases">
        <title>The genomes of 5 underutilized Papilionoideae crops provide insights into root nodulation and disease resistanc.</title>
        <authorList>
            <person name="Yuan L."/>
        </authorList>
    </citation>
    <scope>NUCLEOTIDE SEQUENCE [LARGE SCALE GENOMIC DNA]</scope>
    <source>
        <strain evidence="1">ZHUSHIDOU_FW_LH</strain>
        <tissue evidence="1">Leaf</tissue>
    </source>
</reference>
<keyword evidence="2" id="KW-1185">Reference proteome</keyword>